<dbReference type="AlphaFoldDB" id="A0A081C6H6"/>
<evidence type="ECO:0000313" key="2">
    <source>
        <dbReference type="Proteomes" id="UP000030661"/>
    </source>
</evidence>
<sequence>MQSMRGKAVKVVSSLLYYMPLSLPYKVIFIRRDFSEILAPQKKYLTVEAKIQPSSQTMFSDSR</sequence>
<dbReference type="HOGENOM" id="CLU_2876693_0_0_0"/>
<gene>
    <name evidence="1" type="ORF">U27_00072</name>
</gene>
<organism evidence="1">
    <name type="scientific">Vecturithrix granuli</name>
    <dbReference type="NCBI Taxonomy" id="1499967"/>
    <lineage>
        <taxon>Bacteria</taxon>
        <taxon>Candidatus Moduliflexota</taxon>
        <taxon>Candidatus Vecturitrichia</taxon>
        <taxon>Candidatus Vecturitrichales</taxon>
        <taxon>Candidatus Vecturitrichaceae</taxon>
        <taxon>Candidatus Vecturithrix</taxon>
    </lineage>
</organism>
<protein>
    <submittedName>
        <fullName evidence="1">Uncharacterized protein</fullName>
    </submittedName>
</protein>
<dbReference type="EMBL" id="DF820472">
    <property type="protein sequence ID" value="GAK60181.1"/>
    <property type="molecule type" value="Genomic_DNA"/>
</dbReference>
<proteinExistence type="predicted"/>
<name>A0A081C6H6_VECG1</name>
<accession>A0A081C6H6</accession>
<keyword evidence="2" id="KW-1185">Reference proteome</keyword>
<evidence type="ECO:0000313" key="1">
    <source>
        <dbReference type="EMBL" id="GAK60181.1"/>
    </source>
</evidence>
<dbReference type="Proteomes" id="UP000030661">
    <property type="component" value="Unassembled WGS sequence"/>
</dbReference>
<reference evidence="1" key="1">
    <citation type="journal article" date="2015" name="PeerJ">
        <title>First genomic representation of candidate bacterial phylum KSB3 points to enhanced environmental sensing as a trigger of wastewater bulking.</title>
        <authorList>
            <person name="Sekiguchi Y."/>
            <person name="Ohashi A."/>
            <person name="Parks D.H."/>
            <person name="Yamauchi T."/>
            <person name="Tyson G.W."/>
            <person name="Hugenholtz P."/>
        </authorList>
    </citation>
    <scope>NUCLEOTIDE SEQUENCE [LARGE SCALE GENOMIC DNA]</scope>
</reference>